<organism evidence="1">
    <name type="scientific">marine sediment metagenome</name>
    <dbReference type="NCBI Taxonomy" id="412755"/>
    <lineage>
        <taxon>unclassified sequences</taxon>
        <taxon>metagenomes</taxon>
        <taxon>ecological metagenomes</taxon>
    </lineage>
</organism>
<accession>A0A0F9L0J8</accession>
<dbReference type="AlphaFoldDB" id="A0A0F9L0J8"/>
<comment type="caution">
    <text evidence="1">The sequence shown here is derived from an EMBL/GenBank/DDBJ whole genome shotgun (WGS) entry which is preliminary data.</text>
</comment>
<protein>
    <submittedName>
        <fullName evidence="1">Uncharacterized protein</fullName>
    </submittedName>
</protein>
<dbReference type="EMBL" id="LAZR01007099">
    <property type="protein sequence ID" value="KKM87448.1"/>
    <property type="molecule type" value="Genomic_DNA"/>
</dbReference>
<sequence length="60" mass="7087">MSDKKLKELDVKLHNFIVGQMKFNNIINESLNCTINNQNRLLRDLFERKYVLPVCVSAFM</sequence>
<evidence type="ECO:0000313" key="1">
    <source>
        <dbReference type="EMBL" id="KKM87448.1"/>
    </source>
</evidence>
<name>A0A0F9L0J8_9ZZZZ</name>
<proteinExistence type="predicted"/>
<gene>
    <name evidence="1" type="ORF">LCGC14_1268730</name>
</gene>
<reference evidence="1" key="1">
    <citation type="journal article" date="2015" name="Nature">
        <title>Complex archaea that bridge the gap between prokaryotes and eukaryotes.</title>
        <authorList>
            <person name="Spang A."/>
            <person name="Saw J.H."/>
            <person name="Jorgensen S.L."/>
            <person name="Zaremba-Niedzwiedzka K."/>
            <person name="Martijn J."/>
            <person name="Lind A.E."/>
            <person name="van Eijk R."/>
            <person name="Schleper C."/>
            <person name="Guy L."/>
            <person name="Ettema T.J."/>
        </authorList>
    </citation>
    <scope>NUCLEOTIDE SEQUENCE</scope>
</reference>